<evidence type="ECO:0000256" key="1">
    <source>
        <dbReference type="SAM" id="Phobius"/>
    </source>
</evidence>
<dbReference type="Gene3D" id="3.40.50.720">
    <property type="entry name" value="NAD(P)-binding Rossmann-like Domain"/>
    <property type="match status" value="1"/>
</dbReference>
<dbReference type="FunFam" id="3.40.50.720:FF:000330">
    <property type="entry name" value="UDP-glucose lipid carrier transferase"/>
    <property type="match status" value="1"/>
</dbReference>
<dbReference type="GO" id="GO:0016740">
    <property type="term" value="F:transferase activity"/>
    <property type="evidence" value="ECO:0007669"/>
    <property type="project" value="UniProtKB-KW"/>
</dbReference>
<sequence>MAFNNDFDTQLKIWLAWYGLTSIGLVVCRSCIRIGAGWLRNHGYNKRMVAVAGDLAAGQMLMESFRNQPWLGFEVVGVYHDPKPGGVSNDWAGNLQQLVEDAKAGKIHNVYIAMQMCDGARVKKLVHQLADTTCSVLLIPDVFTFNILHSRLEEMNGVPVVPLYDTPLSGLTAC</sequence>
<keyword evidence="1" id="KW-1133">Transmembrane helix</keyword>
<evidence type="ECO:0000313" key="3">
    <source>
        <dbReference type="Proteomes" id="UP000250561"/>
    </source>
</evidence>
<dbReference type="Proteomes" id="UP000250561">
    <property type="component" value="Unassembled WGS sequence"/>
</dbReference>
<feature type="transmembrane region" description="Helical" evidence="1">
    <location>
        <begin position="15"/>
        <end position="39"/>
    </location>
</feature>
<gene>
    <name evidence="2" type="primary">wcaJ_2</name>
    <name evidence="2" type="ORF">NCTC11126_05862</name>
</gene>
<evidence type="ECO:0000313" key="2">
    <source>
        <dbReference type="EMBL" id="SPW58032.1"/>
    </source>
</evidence>
<protein>
    <submittedName>
        <fullName evidence="2">Putative colanic biosynthesis UDP-glucose lipid carrier transferase</fullName>
    </submittedName>
</protein>
<proteinExistence type="predicted"/>
<name>A0A2X1KYZ6_ECOLX</name>
<keyword evidence="2" id="KW-0808">Transferase</keyword>
<dbReference type="AlphaFoldDB" id="A0A2X1KYZ6"/>
<dbReference type="Pfam" id="PF13727">
    <property type="entry name" value="CoA_binding_3"/>
    <property type="match status" value="1"/>
</dbReference>
<keyword evidence="1" id="KW-0472">Membrane</keyword>
<accession>A0A2X1KYZ6</accession>
<organism evidence="2 3">
    <name type="scientific">Escherichia coli</name>
    <dbReference type="NCBI Taxonomy" id="562"/>
    <lineage>
        <taxon>Bacteria</taxon>
        <taxon>Pseudomonadati</taxon>
        <taxon>Pseudomonadota</taxon>
        <taxon>Gammaproteobacteria</taxon>
        <taxon>Enterobacterales</taxon>
        <taxon>Enterobacteriaceae</taxon>
        <taxon>Escherichia</taxon>
    </lineage>
</organism>
<reference evidence="2 3" key="1">
    <citation type="submission" date="2018-06" db="EMBL/GenBank/DDBJ databases">
        <authorList>
            <consortium name="Pathogen Informatics"/>
            <person name="Doyle S."/>
        </authorList>
    </citation>
    <scope>NUCLEOTIDE SEQUENCE [LARGE SCALE GENOMIC DNA]</scope>
    <source>
        <strain evidence="2 3">NCTC11126</strain>
    </source>
</reference>
<keyword evidence="1" id="KW-0812">Transmembrane</keyword>
<dbReference type="EMBL" id="UARS01000019">
    <property type="protein sequence ID" value="SPW58032.1"/>
    <property type="molecule type" value="Genomic_DNA"/>
</dbReference>